<dbReference type="AlphaFoldDB" id="A0A3A3GPZ6"/>
<dbReference type="EMBL" id="QYZD01000001">
    <property type="protein sequence ID" value="RJG26621.1"/>
    <property type="molecule type" value="Genomic_DNA"/>
</dbReference>
<dbReference type="OrthoDB" id="2551054at2"/>
<protein>
    <submittedName>
        <fullName evidence="3">Uncharacterized protein</fullName>
    </submittedName>
</protein>
<evidence type="ECO:0000313" key="3">
    <source>
        <dbReference type="EMBL" id="RJG26621.1"/>
    </source>
</evidence>
<evidence type="ECO:0000313" key="4">
    <source>
        <dbReference type="Proteomes" id="UP000266177"/>
    </source>
</evidence>
<organism evidence="3 4">
    <name type="scientific">Paenibacillus thiaminolyticus</name>
    <name type="common">Bacillus thiaminolyticus</name>
    <dbReference type="NCBI Taxonomy" id="49283"/>
    <lineage>
        <taxon>Bacteria</taxon>
        <taxon>Bacillati</taxon>
        <taxon>Bacillota</taxon>
        <taxon>Bacilli</taxon>
        <taxon>Bacillales</taxon>
        <taxon>Paenibacillaceae</taxon>
        <taxon>Paenibacillus</taxon>
    </lineage>
</organism>
<sequence length="609" mass="67572">MKYSVVLTLVAIFLTTSVSGVNAYESKYHYDENGNITQISHDETDITFQSDKNGNITNRSITKKEDDRVSSNLVKNGDFKYVNKSGAPIAWEYVADNQAISNYRILKYGTRNVQQIKASNMPVGNSVGLKQTIAVTPQEQAVMRSSIRIEQLQNANVVMALDYVDEKGNIIERMEKKSVLTSNVFVTISEQAGSVPKNAKNAIIHLVIQATGSNGSGSISVKGVEVVYDSSAFFNRLSNPDFQGEGIQNGASTIADYWERFDEQASFAFSMIKDGGNKKQVVGRNGRGGKEVYVAQNIEVVPSRGYQLRGIFKKTGGAVSHLRILFFHQNGTLVRTNYTSSDSLSDIILSVRGTIPRGAAYAKIVAGAQFNSAQGSGNVYIDDIEFEYSSEPQALSNSLFTLFSNKSGIANGWEKRGSHRYGIFHSNEGRGQVITVPRGYWGSDASVGIGQAVKIGEGLLNSKFLLTGEISCLKSENAKLEVQIRRYKSPNLPWLPEPQNTINVTNTTNEDDGTKTYELTPGRDERTVISLMVQDDNVINAQVFVRLMPIHPNQPWEASIVVHYLRFNPHYKTSGPVEMILHNQRNKPTRFPKTTTDRKYTNNQNRRVQ</sequence>
<dbReference type="Proteomes" id="UP000266177">
    <property type="component" value="Unassembled WGS sequence"/>
</dbReference>
<gene>
    <name evidence="3" type="ORF">DQX05_00870</name>
</gene>
<name>A0A3A3GPZ6_PANTH</name>
<proteinExistence type="predicted"/>
<feature type="chain" id="PRO_5017403999" evidence="2">
    <location>
        <begin position="24"/>
        <end position="609"/>
    </location>
</feature>
<accession>A0A3A3GPZ6</accession>
<comment type="caution">
    <text evidence="3">The sequence shown here is derived from an EMBL/GenBank/DDBJ whole genome shotgun (WGS) entry which is preliminary data.</text>
</comment>
<feature type="region of interest" description="Disordered" evidence="1">
    <location>
        <begin position="584"/>
        <end position="609"/>
    </location>
</feature>
<feature type="signal peptide" evidence="2">
    <location>
        <begin position="1"/>
        <end position="23"/>
    </location>
</feature>
<evidence type="ECO:0000256" key="1">
    <source>
        <dbReference type="SAM" id="MobiDB-lite"/>
    </source>
</evidence>
<evidence type="ECO:0000256" key="2">
    <source>
        <dbReference type="SAM" id="SignalP"/>
    </source>
</evidence>
<reference evidence="3 4" key="1">
    <citation type="submission" date="2018-09" db="EMBL/GenBank/DDBJ databases">
        <title>Paenibacillus SK2017-BO5.</title>
        <authorList>
            <person name="Piskunova J.V."/>
            <person name="Dubiley S.A."/>
            <person name="Severinov K.V."/>
        </authorList>
    </citation>
    <scope>NUCLEOTIDE SEQUENCE [LARGE SCALE GENOMIC DNA]</scope>
    <source>
        <strain evidence="3 4">BO5</strain>
    </source>
</reference>
<dbReference type="Gene3D" id="2.60.120.260">
    <property type="entry name" value="Galactose-binding domain-like"/>
    <property type="match status" value="2"/>
</dbReference>
<dbReference type="RefSeq" id="WP_119790062.1">
    <property type="nucleotide sequence ID" value="NZ_QYZD01000001.1"/>
</dbReference>
<keyword evidence="2" id="KW-0732">Signal</keyword>